<dbReference type="EMBL" id="DF238832">
    <property type="protein sequence ID" value="GAC99657.1"/>
    <property type="molecule type" value="Genomic_DNA"/>
</dbReference>
<name>R9PEH3_PSEHS</name>
<feature type="region of interest" description="Disordered" evidence="1">
    <location>
        <begin position="79"/>
        <end position="127"/>
    </location>
</feature>
<organism evidence="2 3">
    <name type="scientific">Pseudozyma hubeiensis (strain SY62)</name>
    <name type="common">Yeast</name>
    <dbReference type="NCBI Taxonomy" id="1305764"/>
    <lineage>
        <taxon>Eukaryota</taxon>
        <taxon>Fungi</taxon>
        <taxon>Dikarya</taxon>
        <taxon>Basidiomycota</taxon>
        <taxon>Ustilaginomycotina</taxon>
        <taxon>Ustilaginomycetes</taxon>
        <taxon>Ustilaginales</taxon>
        <taxon>Ustilaginaceae</taxon>
        <taxon>Pseudozyma</taxon>
    </lineage>
</organism>
<feature type="compositionally biased region" description="Basic and acidic residues" evidence="1">
    <location>
        <begin position="9"/>
        <end position="23"/>
    </location>
</feature>
<protein>
    <submittedName>
        <fullName evidence="2">Mannosyltransferase</fullName>
    </submittedName>
</protein>
<evidence type="ECO:0000256" key="1">
    <source>
        <dbReference type="SAM" id="MobiDB-lite"/>
    </source>
</evidence>
<accession>R9PEH3</accession>
<keyword evidence="2" id="KW-0328">Glycosyltransferase</keyword>
<dbReference type="Proteomes" id="UP000014071">
    <property type="component" value="Unassembled WGS sequence"/>
</dbReference>
<evidence type="ECO:0000313" key="2">
    <source>
        <dbReference type="EMBL" id="GAC99657.1"/>
    </source>
</evidence>
<proteinExistence type="predicted"/>
<dbReference type="HOGENOM" id="CLU_1971511_0_0_1"/>
<feature type="compositionally biased region" description="Acidic residues" evidence="1">
    <location>
        <begin position="79"/>
        <end position="96"/>
    </location>
</feature>
<dbReference type="RefSeq" id="XP_012193244.1">
    <property type="nucleotide sequence ID" value="XM_012337854.1"/>
</dbReference>
<sequence length="127" mass="13904">MRMRRLRRELRSRASGQRDREVAKGSQSGEGDAYAKTAAATATRPEPTKAAVSARKLVAPLELFEELWDELAALVELDGDEAELELEPDELDEPEPEPVVGADPEAAAEPELRHDVSEPARTVAESE</sequence>
<reference evidence="3" key="1">
    <citation type="journal article" date="2013" name="Genome Announc.">
        <title>Draft genome sequence of the basidiomycetous yeast-like fungus Pseudozyma hubeiensis SY62, which produces an abundant amount of the biosurfactant mannosylerythritol lipids.</title>
        <authorList>
            <person name="Konishi M."/>
            <person name="Hatada Y."/>
            <person name="Horiuchi J."/>
        </authorList>
    </citation>
    <scope>NUCLEOTIDE SEQUENCE [LARGE SCALE GENOMIC DNA]</scope>
    <source>
        <strain evidence="3">SY62</strain>
    </source>
</reference>
<keyword evidence="3" id="KW-1185">Reference proteome</keyword>
<feature type="region of interest" description="Disordered" evidence="1">
    <location>
        <begin position="1"/>
        <end position="49"/>
    </location>
</feature>
<evidence type="ECO:0000313" key="3">
    <source>
        <dbReference type="Proteomes" id="UP000014071"/>
    </source>
</evidence>
<dbReference type="AlphaFoldDB" id="R9PEH3"/>
<feature type="compositionally biased region" description="Low complexity" evidence="1">
    <location>
        <begin position="34"/>
        <end position="49"/>
    </location>
</feature>
<dbReference type="GeneID" id="24112523"/>
<dbReference type="GO" id="GO:0016757">
    <property type="term" value="F:glycosyltransferase activity"/>
    <property type="evidence" value="ECO:0007669"/>
    <property type="project" value="UniProtKB-KW"/>
</dbReference>
<gene>
    <name evidence="2" type="ORF">PHSY_007260</name>
</gene>
<keyword evidence="2" id="KW-0808">Transferase</keyword>